<comment type="caution">
    <text evidence="7">The sequence shown here is derived from an EMBL/GenBank/DDBJ whole genome shotgun (WGS) entry which is preliminary data.</text>
</comment>
<comment type="similarity">
    <text evidence="2">Belongs to the LEG1 family.</text>
</comment>
<accession>A0A813SKI4</accession>
<evidence type="ECO:0000256" key="1">
    <source>
        <dbReference type="ARBA" id="ARBA00004613"/>
    </source>
</evidence>
<dbReference type="AlphaFoldDB" id="A0A813SKI4"/>
<evidence type="ECO:0000313" key="8">
    <source>
        <dbReference type="EMBL" id="CAF4115738.1"/>
    </source>
</evidence>
<evidence type="ECO:0000256" key="4">
    <source>
        <dbReference type="ARBA" id="ARBA00022729"/>
    </source>
</evidence>
<proteinExistence type="inferred from homology"/>
<evidence type="ECO:0000256" key="3">
    <source>
        <dbReference type="ARBA" id="ARBA00022525"/>
    </source>
</evidence>
<protein>
    <submittedName>
        <fullName evidence="7">Uncharacterized protein</fullName>
    </submittedName>
</protein>
<feature type="chain" id="PRO_5036222954" evidence="6">
    <location>
        <begin position="26"/>
        <end position="360"/>
    </location>
</feature>
<dbReference type="EMBL" id="CAJNOG010000029">
    <property type="protein sequence ID" value="CAF0795825.1"/>
    <property type="molecule type" value="Genomic_DNA"/>
</dbReference>
<name>A0A813SKI4_9BILA</name>
<dbReference type="PANTHER" id="PTHR18820:SF1">
    <property type="entry name" value="PROTEIN LEG1 HOMOLOG"/>
    <property type="match status" value="1"/>
</dbReference>
<reference evidence="7" key="1">
    <citation type="submission" date="2021-02" db="EMBL/GenBank/DDBJ databases">
        <authorList>
            <person name="Nowell W R."/>
        </authorList>
    </citation>
    <scope>NUCLEOTIDE SEQUENCE</scope>
</reference>
<evidence type="ECO:0000256" key="2">
    <source>
        <dbReference type="ARBA" id="ARBA00009122"/>
    </source>
</evidence>
<dbReference type="Proteomes" id="UP000663844">
    <property type="component" value="Unassembled WGS sequence"/>
</dbReference>
<dbReference type="Proteomes" id="UP000663845">
    <property type="component" value="Unassembled WGS sequence"/>
</dbReference>
<organism evidence="7 9">
    <name type="scientific">Adineta steineri</name>
    <dbReference type="NCBI Taxonomy" id="433720"/>
    <lineage>
        <taxon>Eukaryota</taxon>
        <taxon>Metazoa</taxon>
        <taxon>Spiralia</taxon>
        <taxon>Gnathifera</taxon>
        <taxon>Rotifera</taxon>
        <taxon>Eurotatoria</taxon>
        <taxon>Bdelloidea</taxon>
        <taxon>Adinetida</taxon>
        <taxon>Adinetidae</taxon>
        <taxon>Adineta</taxon>
    </lineage>
</organism>
<keyword evidence="5" id="KW-0325">Glycoprotein</keyword>
<dbReference type="Pfam" id="PF05612">
    <property type="entry name" value="Leg1"/>
    <property type="match status" value="1"/>
</dbReference>
<evidence type="ECO:0000256" key="6">
    <source>
        <dbReference type="SAM" id="SignalP"/>
    </source>
</evidence>
<comment type="subcellular location">
    <subcellularLocation>
        <location evidence="1">Secreted</location>
    </subcellularLocation>
</comment>
<keyword evidence="4 6" id="KW-0732">Signal</keyword>
<dbReference type="PANTHER" id="PTHR18820">
    <property type="entry name" value="LEG1"/>
    <property type="match status" value="1"/>
</dbReference>
<evidence type="ECO:0000256" key="5">
    <source>
        <dbReference type="ARBA" id="ARBA00023180"/>
    </source>
</evidence>
<gene>
    <name evidence="7" type="ORF">JYZ213_LOCUS4981</name>
    <name evidence="8" type="ORF">OXD698_LOCUS36194</name>
</gene>
<sequence length="360" mass="40709">MTSATMHLLILTIALLIFSSNTSIAEQRFPTLWFEAPSSISSYPLGGNCSSPQTINKSDCRIIDPWLYLDRLGLYKILINATTPYMDRFCSVQPLQECNILFGLAANFGWQFDSNRLFSNGKKNISVNSWWASFNYYLSVIPFLAAVDTGVIRSGAFQIVQRDIFCSKSDECLKQMPSAMVHWRNYFLNLLQSRSCSGVTAKDGGLIDECYLGPMWLAHNASVANALPIIKTKLSLLPSYNEQHFSLAWSNVLYYIAIARKNSNLIETNIYQDKYLPGRMLTDKDNPPYCADLSKSVNLALELLHDIPLEFYSEFMDYWYGASTCYESRIYAQIALEIAPLSRTLAAAYYEIAQLTVLVC</sequence>
<evidence type="ECO:0000313" key="7">
    <source>
        <dbReference type="EMBL" id="CAF0795825.1"/>
    </source>
</evidence>
<dbReference type="EMBL" id="CAJOAZ010005868">
    <property type="protein sequence ID" value="CAF4115738.1"/>
    <property type="molecule type" value="Genomic_DNA"/>
</dbReference>
<evidence type="ECO:0000313" key="9">
    <source>
        <dbReference type="Proteomes" id="UP000663845"/>
    </source>
</evidence>
<dbReference type="GO" id="GO:0005615">
    <property type="term" value="C:extracellular space"/>
    <property type="evidence" value="ECO:0007669"/>
    <property type="project" value="TreeGrafter"/>
</dbReference>
<dbReference type="InterPro" id="IPR008499">
    <property type="entry name" value="Leg1"/>
</dbReference>
<feature type="signal peptide" evidence="6">
    <location>
        <begin position="1"/>
        <end position="25"/>
    </location>
</feature>
<keyword evidence="3" id="KW-0964">Secreted</keyword>